<name>A0A9P8VWM4_9HYPO</name>
<reference evidence="1 2" key="1">
    <citation type="journal article" date="2021" name="Nat. Commun.">
        <title>Genetic determinants of endophytism in the Arabidopsis root mycobiome.</title>
        <authorList>
            <person name="Mesny F."/>
            <person name="Miyauchi S."/>
            <person name="Thiergart T."/>
            <person name="Pickel B."/>
            <person name="Atanasova L."/>
            <person name="Karlsson M."/>
            <person name="Huettel B."/>
            <person name="Barry K.W."/>
            <person name="Haridas S."/>
            <person name="Chen C."/>
            <person name="Bauer D."/>
            <person name="Andreopoulos W."/>
            <person name="Pangilinan J."/>
            <person name="LaButti K."/>
            <person name="Riley R."/>
            <person name="Lipzen A."/>
            <person name="Clum A."/>
            <person name="Drula E."/>
            <person name="Henrissat B."/>
            <person name="Kohler A."/>
            <person name="Grigoriev I.V."/>
            <person name="Martin F.M."/>
            <person name="Hacquard S."/>
        </authorList>
    </citation>
    <scope>NUCLEOTIDE SEQUENCE [LARGE SCALE GENOMIC DNA]</scope>
    <source>
        <strain evidence="1 2">MPI-CAGE-CH-0241</strain>
    </source>
</reference>
<dbReference type="EMBL" id="JAGPYM010000030">
    <property type="protein sequence ID" value="KAH6877234.1"/>
    <property type="molecule type" value="Genomic_DNA"/>
</dbReference>
<sequence>MPTLLSFLFSPPPLERLVLVAAGLVGLSQWFLSPDQFATQQRPFDSLRDAVNTTHPTAPDLPISHAGLQICHHGPQENDFVSRSGWPKPFVLFSALLLCPTKAVTPN</sequence>
<dbReference type="Proteomes" id="UP000777438">
    <property type="component" value="Unassembled WGS sequence"/>
</dbReference>
<organism evidence="1 2">
    <name type="scientific">Thelonectria olida</name>
    <dbReference type="NCBI Taxonomy" id="1576542"/>
    <lineage>
        <taxon>Eukaryota</taxon>
        <taxon>Fungi</taxon>
        <taxon>Dikarya</taxon>
        <taxon>Ascomycota</taxon>
        <taxon>Pezizomycotina</taxon>
        <taxon>Sordariomycetes</taxon>
        <taxon>Hypocreomycetidae</taxon>
        <taxon>Hypocreales</taxon>
        <taxon>Nectriaceae</taxon>
        <taxon>Thelonectria</taxon>
    </lineage>
</organism>
<evidence type="ECO:0000313" key="2">
    <source>
        <dbReference type="Proteomes" id="UP000777438"/>
    </source>
</evidence>
<dbReference type="AlphaFoldDB" id="A0A9P8VWM4"/>
<proteinExistence type="predicted"/>
<keyword evidence="2" id="KW-1185">Reference proteome</keyword>
<gene>
    <name evidence="1" type="ORF">B0T10DRAFT_464626</name>
</gene>
<accession>A0A9P8VWM4</accession>
<protein>
    <submittedName>
        <fullName evidence="1">Uncharacterized protein</fullName>
    </submittedName>
</protein>
<evidence type="ECO:0000313" key="1">
    <source>
        <dbReference type="EMBL" id="KAH6877234.1"/>
    </source>
</evidence>
<comment type="caution">
    <text evidence="1">The sequence shown here is derived from an EMBL/GenBank/DDBJ whole genome shotgun (WGS) entry which is preliminary data.</text>
</comment>